<reference evidence="1" key="1">
    <citation type="journal article" date="2015" name="Nature">
        <title>Complex archaea that bridge the gap between prokaryotes and eukaryotes.</title>
        <authorList>
            <person name="Spang A."/>
            <person name="Saw J.H."/>
            <person name="Jorgensen S.L."/>
            <person name="Zaremba-Niedzwiedzka K."/>
            <person name="Martijn J."/>
            <person name="Lind A.E."/>
            <person name="van Eijk R."/>
            <person name="Schleper C."/>
            <person name="Guy L."/>
            <person name="Ettema T.J."/>
        </authorList>
    </citation>
    <scope>NUCLEOTIDE SEQUENCE</scope>
</reference>
<accession>A0A0F9GUJ0</accession>
<comment type="caution">
    <text evidence="1">The sequence shown here is derived from an EMBL/GenBank/DDBJ whole genome shotgun (WGS) entry which is preliminary data.</text>
</comment>
<organism evidence="1">
    <name type="scientific">marine sediment metagenome</name>
    <dbReference type="NCBI Taxonomy" id="412755"/>
    <lineage>
        <taxon>unclassified sequences</taxon>
        <taxon>metagenomes</taxon>
        <taxon>ecological metagenomes</taxon>
    </lineage>
</organism>
<name>A0A0F9GUJ0_9ZZZZ</name>
<gene>
    <name evidence="1" type="ORF">LCGC14_2079010</name>
</gene>
<dbReference type="AlphaFoldDB" id="A0A0F9GUJ0"/>
<dbReference type="EMBL" id="LAZR01025088">
    <property type="protein sequence ID" value="KKL73030.1"/>
    <property type="molecule type" value="Genomic_DNA"/>
</dbReference>
<evidence type="ECO:0000313" key="1">
    <source>
        <dbReference type="EMBL" id="KKL73030.1"/>
    </source>
</evidence>
<protein>
    <submittedName>
        <fullName evidence="1">Uncharacterized protein</fullName>
    </submittedName>
</protein>
<sequence>MGWRRVHFGDHVGRRRVRRFLLSLVCLSHGGHTFDPDEWGVEYPQVVDDVGPSADVIWLYCGVCSRRLWSSPLEDWPDVENVRAVLAEIDELTEESGDQEA</sequence>
<proteinExistence type="predicted"/>